<evidence type="ECO:0000313" key="3">
    <source>
        <dbReference type="EMBL" id="KAH7445629.1"/>
    </source>
</evidence>
<dbReference type="InterPro" id="IPR002885">
    <property type="entry name" value="PPR_rpt"/>
</dbReference>
<proteinExistence type="predicted"/>
<dbReference type="Gene3D" id="1.25.40.10">
    <property type="entry name" value="Tetratricopeptide repeat domain"/>
    <property type="match status" value="4"/>
</dbReference>
<protein>
    <recommendedName>
        <fullName evidence="5">Pentatricopeptide repeat-containing protein</fullName>
    </recommendedName>
</protein>
<dbReference type="OMA" id="ETIHAHI"/>
<dbReference type="Pfam" id="PF01535">
    <property type="entry name" value="PPR"/>
    <property type="match status" value="6"/>
</dbReference>
<dbReference type="FunFam" id="1.25.40.10:FF:000158">
    <property type="entry name" value="pentatricopeptide repeat-containing protein At2g33680"/>
    <property type="match status" value="1"/>
</dbReference>
<evidence type="ECO:0008006" key="5">
    <source>
        <dbReference type="Google" id="ProtNLM"/>
    </source>
</evidence>
<organism evidence="3 4">
    <name type="scientific">Ceratopteris richardii</name>
    <name type="common">Triangle waterfern</name>
    <dbReference type="NCBI Taxonomy" id="49495"/>
    <lineage>
        <taxon>Eukaryota</taxon>
        <taxon>Viridiplantae</taxon>
        <taxon>Streptophyta</taxon>
        <taxon>Embryophyta</taxon>
        <taxon>Tracheophyta</taxon>
        <taxon>Polypodiopsida</taxon>
        <taxon>Polypodiidae</taxon>
        <taxon>Polypodiales</taxon>
        <taxon>Pteridineae</taxon>
        <taxon>Pteridaceae</taxon>
        <taxon>Parkerioideae</taxon>
        <taxon>Ceratopteris</taxon>
    </lineage>
</organism>
<dbReference type="AlphaFoldDB" id="A0A8T2VME9"/>
<dbReference type="PROSITE" id="PS51375">
    <property type="entry name" value="PPR"/>
    <property type="match status" value="5"/>
</dbReference>
<dbReference type="PANTHER" id="PTHR47926:SF533">
    <property type="entry name" value="DYW DOMAIN-CONTAINING PROTEIN"/>
    <property type="match status" value="1"/>
</dbReference>
<feature type="repeat" description="PPR" evidence="2">
    <location>
        <begin position="149"/>
        <end position="183"/>
    </location>
</feature>
<dbReference type="EMBL" id="CM035406">
    <property type="protein sequence ID" value="KAH7445629.1"/>
    <property type="molecule type" value="Genomic_DNA"/>
</dbReference>
<comment type="caution">
    <text evidence="3">The sequence shown here is derived from an EMBL/GenBank/DDBJ whole genome shotgun (WGS) entry which is preliminary data.</text>
</comment>
<dbReference type="FunFam" id="1.25.40.10:FF:000227">
    <property type="entry name" value="Pentatricopeptide repeat-containing protein At3g13880"/>
    <property type="match status" value="1"/>
</dbReference>
<sequence>MTITNGHLFSDPSSSTLFPKENTLNYSGRTLFVEQKVVPLRISCAESEIIKVPPKKDHITDMMGPNVNVLDQFFTLSSLPSDKATISTLIRKCGDAGVLSEGKRLHSHIMSVSSLANDTLLGNLLVQMYSKCNSLNDALGVFANIHHKNVYSWALILGACIQHGKRTLALELFHQLRTEGVVPDKVTYVTILDACDSSFMLSDGELIHAQIIEDGFEMDVYVGTALSSMYGRCDALDATLLMFERIPSRNEVSWNAIISACVQAGDRRRALQIFQVMMQRGIKPSNLSFVTSLEACETVQEALYVHECIRRLDFESDTLVSTALITTYGKLGRIDDARKVFENIVMKSTAAWSAMIAVYVQQERSKEALELFYEMELNGLIPTQYLLTSGLSACARESILAKGELMYTCAVLLGWDHDTLLVNALIDMYANCGYLEVAQEIFDNMIERDASSWNVITGAHSLYGNAICALKLFQEMMKQGTKPDAFTFSNLLSAFSHAGFVNEAHHYFLSMQSIYGIIQKEGHYNCLIDLLARVGRLDESEYLLNHMPYEPTTLSWMSFFNGCKLHNDMWRAN</sequence>
<dbReference type="InterPro" id="IPR046960">
    <property type="entry name" value="PPR_At4g14850-like_plant"/>
</dbReference>
<dbReference type="Proteomes" id="UP000825935">
    <property type="component" value="Chromosome 1"/>
</dbReference>
<gene>
    <name evidence="3" type="ORF">KP509_01G018600</name>
</gene>
<evidence type="ECO:0000256" key="1">
    <source>
        <dbReference type="ARBA" id="ARBA00022737"/>
    </source>
</evidence>
<dbReference type="PANTHER" id="PTHR47926">
    <property type="entry name" value="PENTATRICOPEPTIDE REPEAT-CONTAINING PROTEIN"/>
    <property type="match status" value="1"/>
</dbReference>
<dbReference type="GO" id="GO:0009451">
    <property type="term" value="P:RNA modification"/>
    <property type="evidence" value="ECO:0007669"/>
    <property type="project" value="InterPro"/>
</dbReference>
<feature type="repeat" description="PPR" evidence="2">
    <location>
        <begin position="348"/>
        <end position="382"/>
    </location>
</feature>
<evidence type="ECO:0000313" key="4">
    <source>
        <dbReference type="Proteomes" id="UP000825935"/>
    </source>
</evidence>
<evidence type="ECO:0000256" key="2">
    <source>
        <dbReference type="PROSITE-ProRule" id="PRU00708"/>
    </source>
</evidence>
<dbReference type="OrthoDB" id="185373at2759"/>
<name>A0A8T2VME9_CERRI</name>
<dbReference type="GO" id="GO:0048731">
    <property type="term" value="P:system development"/>
    <property type="evidence" value="ECO:0007669"/>
    <property type="project" value="UniProtKB-ARBA"/>
</dbReference>
<feature type="repeat" description="PPR" evidence="2">
    <location>
        <begin position="449"/>
        <end position="483"/>
    </location>
</feature>
<feature type="repeat" description="PPR" evidence="2">
    <location>
        <begin position="418"/>
        <end position="448"/>
    </location>
</feature>
<accession>A0A8T2VME9</accession>
<keyword evidence="1" id="KW-0677">Repeat</keyword>
<dbReference type="GO" id="GO:0003723">
    <property type="term" value="F:RNA binding"/>
    <property type="evidence" value="ECO:0007669"/>
    <property type="project" value="InterPro"/>
</dbReference>
<dbReference type="NCBIfam" id="TIGR00756">
    <property type="entry name" value="PPR"/>
    <property type="match status" value="5"/>
</dbReference>
<reference evidence="3" key="1">
    <citation type="submission" date="2021-08" db="EMBL/GenBank/DDBJ databases">
        <title>WGS assembly of Ceratopteris richardii.</title>
        <authorList>
            <person name="Marchant D.B."/>
            <person name="Chen G."/>
            <person name="Jenkins J."/>
            <person name="Shu S."/>
            <person name="Leebens-Mack J."/>
            <person name="Grimwood J."/>
            <person name="Schmutz J."/>
            <person name="Soltis P."/>
            <person name="Soltis D."/>
            <person name="Chen Z.-H."/>
        </authorList>
    </citation>
    <scope>NUCLEOTIDE SEQUENCE</scope>
    <source>
        <strain evidence="3">Whitten #5841</strain>
        <tissue evidence="3">Leaf</tissue>
    </source>
</reference>
<dbReference type="InterPro" id="IPR011990">
    <property type="entry name" value="TPR-like_helical_dom_sf"/>
</dbReference>
<dbReference type="Pfam" id="PF13041">
    <property type="entry name" value="PPR_2"/>
    <property type="match status" value="2"/>
</dbReference>
<keyword evidence="4" id="KW-1185">Reference proteome</keyword>
<feature type="repeat" description="PPR" evidence="2">
    <location>
        <begin position="250"/>
        <end position="284"/>
    </location>
</feature>